<accession>A0ABX2QQS8</accession>
<dbReference type="RefSeq" id="WP_177049258.1">
    <property type="nucleotide sequence ID" value="NZ_JACAQM010000001.1"/>
</dbReference>
<protein>
    <submittedName>
        <fullName evidence="1">Uncharacterized protein</fullName>
    </submittedName>
</protein>
<sequence length="96" mass="10930">MRKKSVFEDIVIIKNDTNLVGIDDIARGCKTPSEETHLSDGILLRPVAWSWFYLGEHVTTDRTKAEELLQFGENLKPLYTIVGEPYSKNARHDPNS</sequence>
<dbReference type="EMBL" id="JACARY010000009">
    <property type="protein sequence ID" value="NWD94169.1"/>
    <property type="molecule type" value="Genomic_DNA"/>
</dbReference>
<name>A0ABX2QQS8_9PSED</name>
<proteinExistence type="predicted"/>
<organism evidence="1 2">
    <name type="scientific">Pseudomonas reactans</name>
    <dbReference type="NCBI Taxonomy" id="117680"/>
    <lineage>
        <taxon>Bacteria</taxon>
        <taxon>Pseudomonadati</taxon>
        <taxon>Pseudomonadota</taxon>
        <taxon>Gammaproteobacteria</taxon>
        <taxon>Pseudomonadales</taxon>
        <taxon>Pseudomonadaceae</taxon>
        <taxon>Pseudomonas</taxon>
    </lineage>
</organism>
<evidence type="ECO:0000313" key="2">
    <source>
        <dbReference type="Proteomes" id="UP000572863"/>
    </source>
</evidence>
<dbReference type="Proteomes" id="UP000572863">
    <property type="component" value="Unassembled WGS sequence"/>
</dbReference>
<evidence type="ECO:0000313" key="1">
    <source>
        <dbReference type="EMBL" id="NWD94169.1"/>
    </source>
</evidence>
<reference evidence="1 2" key="1">
    <citation type="submission" date="2020-04" db="EMBL/GenBank/DDBJ databases">
        <title>Molecular characterization of pseudomonads from Agaricus bisporus reveal novel blotch 2 pathogens in Western Europe.</title>
        <authorList>
            <person name="Taparia T."/>
            <person name="Krijger M."/>
            <person name="Haynes E."/>
            <person name="Elpinstone J.G."/>
            <person name="Noble R."/>
            <person name="Van Der Wolf J."/>
        </authorList>
    </citation>
    <scope>NUCLEOTIDE SEQUENCE [LARGE SCALE GENOMIC DNA]</scope>
    <source>
        <strain evidence="1 2">P7774</strain>
    </source>
</reference>
<gene>
    <name evidence="1" type="ORF">HX871_07060</name>
</gene>
<comment type="caution">
    <text evidence="1">The sequence shown here is derived from an EMBL/GenBank/DDBJ whole genome shotgun (WGS) entry which is preliminary data.</text>
</comment>
<keyword evidence="2" id="KW-1185">Reference proteome</keyword>